<proteinExistence type="predicted"/>
<evidence type="ECO:0000313" key="2">
    <source>
        <dbReference type="EMBL" id="AVM00474.1"/>
    </source>
</evidence>
<gene>
    <name evidence="2" type="ORF">C6V83_09505</name>
</gene>
<dbReference type="InterPro" id="IPR050426">
    <property type="entry name" value="Glycosyltransferase_28"/>
</dbReference>
<dbReference type="PANTHER" id="PTHR48050:SF13">
    <property type="entry name" value="STEROL 3-BETA-GLUCOSYLTRANSFERASE UGT80A2"/>
    <property type="match status" value="1"/>
</dbReference>
<dbReference type="AlphaFoldDB" id="A0A2S0KFN3"/>
<dbReference type="GO" id="GO:0016758">
    <property type="term" value="F:hexosyltransferase activity"/>
    <property type="evidence" value="ECO:0007669"/>
    <property type="project" value="UniProtKB-ARBA"/>
</dbReference>
<reference evidence="2 3" key="1">
    <citation type="submission" date="2018-03" db="EMBL/GenBank/DDBJ databases">
        <title>Characteristics and genome of n-alkane degrading marine bacteria Gordonia iterans isolated from crude oil contaminated in Tae-an, South Korea.</title>
        <authorList>
            <person name="Lee S.-S."/>
            <person name="Kim H."/>
        </authorList>
    </citation>
    <scope>NUCLEOTIDE SEQUENCE [LARGE SCALE GENOMIC DNA]</scope>
    <source>
        <strain evidence="2 3">Co17</strain>
    </source>
</reference>
<dbReference type="GO" id="GO:0008194">
    <property type="term" value="F:UDP-glycosyltransferase activity"/>
    <property type="evidence" value="ECO:0007669"/>
    <property type="project" value="InterPro"/>
</dbReference>
<dbReference type="Proteomes" id="UP000239814">
    <property type="component" value="Chromosome"/>
</dbReference>
<dbReference type="PANTHER" id="PTHR48050">
    <property type="entry name" value="STEROL 3-BETA-GLUCOSYLTRANSFERASE"/>
    <property type="match status" value="1"/>
</dbReference>
<feature type="domain" description="Erythromycin biosynthesis protein CIII-like C-terminal" evidence="1">
    <location>
        <begin position="275"/>
        <end position="389"/>
    </location>
</feature>
<dbReference type="Gene3D" id="3.40.50.2000">
    <property type="entry name" value="Glycogen Phosphorylase B"/>
    <property type="match status" value="2"/>
</dbReference>
<dbReference type="EMBL" id="CP027433">
    <property type="protein sequence ID" value="AVM00474.1"/>
    <property type="molecule type" value="Genomic_DNA"/>
</dbReference>
<evidence type="ECO:0000259" key="1">
    <source>
        <dbReference type="Pfam" id="PF06722"/>
    </source>
</evidence>
<dbReference type="InterPro" id="IPR002213">
    <property type="entry name" value="UDP_glucos_trans"/>
</dbReference>
<accession>A0A2S0KFN3</accession>
<evidence type="ECO:0000313" key="3">
    <source>
        <dbReference type="Proteomes" id="UP000239814"/>
    </source>
</evidence>
<protein>
    <submittedName>
        <fullName evidence="2">Glycosyl transferase</fullName>
    </submittedName>
</protein>
<dbReference type="Pfam" id="PF06722">
    <property type="entry name" value="EryCIII-like_C"/>
    <property type="match status" value="1"/>
</dbReference>
<dbReference type="InterPro" id="IPR010610">
    <property type="entry name" value="EryCIII-like_C"/>
</dbReference>
<organism evidence="2 3">
    <name type="scientific">Gordonia iterans</name>
    <dbReference type="NCBI Taxonomy" id="1004901"/>
    <lineage>
        <taxon>Bacteria</taxon>
        <taxon>Bacillati</taxon>
        <taxon>Actinomycetota</taxon>
        <taxon>Actinomycetes</taxon>
        <taxon>Mycobacteriales</taxon>
        <taxon>Gordoniaceae</taxon>
        <taxon>Gordonia</taxon>
    </lineage>
</organism>
<sequence length="413" mass="42765">MTRVAFVAGSDAGHALASLGLAARFAAAGDETVVYTGLRWQAAAARRGLTVRELPGLAARPDDDDADAGAKLSTRAARMAVELAPMLALDDAELVVSDSITLAGGWAAELTGVPWIELSSHPLYDQSRGLPPIGAGLPAGTGWRGRLRDSAFRALSAPAAARGRAQRRTARRGIGLTAQAGPAARFVATLPGLEVPRPDWPERTFLIGPQFFEPTDDEFAVPSGDGPLVLVCPSTAESGNAGFAATVLGAFAQSAACRHGDRPRLVYSALQPPTDVEEIPEGLVAGLGRQDLLLAQADLVICGGGHGLLAKALSAGVPVITVPGGGDQWELACRVQRAGAGITVRPVTREAVAAAVRTILGDPSYAAAARRIGHTVRQTVDPVAVAHRLLTESNRQRPCPNVRAPQNGELTCG</sequence>
<dbReference type="KEGG" id="git:C6V83_09505"/>
<dbReference type="CDD" id="cd03784">
    <property type="entry name" value="GT1_Gtf-like"/>
    <property type="match status" value="1"/>
</dbReference>
<keyword evidence="2" id="KW-0808">Transferase</keyword>
<dbReference type="SUPFAM" id="SSF53756">
    <property type="entry name" value="UDP-Glycosyltransferase/glycogen phosphorylase"/>
    <property type="match status" value="1"/>
</dbReference>
<name>A0A2S0KFN3_9ACTN</name>
<dbReference type="GO" id="GO:0017000">
    <property type="term" value="P:antibiotic biosynthetic process"/>
    <property type="evidence" value="ECO:0007669"/>
    <property type="project" value="UniProtKB-ARBA"/>
</dbReference>
<keyword evidence="3" id="KW-1185">Reference proteome</keyword>